<dbReference type="AlphaFoldDB" id="A0A6A7ACS6"/>
<evidence type="ECO:0000256" key="5">
    <source>
        <dbReference type="ARBA" id="ARBA00023004"/>
    </source>
</evidence>
<dbReference type="GO" id="GO:0016705">
    <property type="term" value="F:oxidoreductase activity, acting on paired donors, with incorporation or reduction of molecular oxygen"/>
    <property type="evidence" value="ECO:0007669"/>
    <property type="project" value="InterPro"/>
</dbReference>
<dbReference type="SUPFAM" id="SSF48113">
    <property type="entry name" value="Heme-dependent peroxidases"/>
    <property type="match status" value="1"/>
</dbReference>
<dbReference type="InterPro" id="IPR010255">
    <property type="entry name" value="Haem_peroxidase_sf"/>
</dbReference>
<dbReference type="InterPro" id="IPR019791">
    <property type="entry name" value="Haem_peroxidase_animal"/>
</dbReference>
<dbReference type="OrthoDB" id="823504at2759"/>
<dbReference type="PROSITE" id="PS50292">
    <property type="entry name" value="PEROXIDASE_3"/>
    <property type="match status" value="1"/>
</dbReference>
<dbReference type="Pfam" id="PF03098">
    <property type="entry name" value="An_peroxidase"/>
    <property type="match status" value="1"/>
</dbReference>
<dbReference type="GO" id="GO:0005506">
    <property type="term" value="F:iron ion binding"/>
    <property type="evidence" value="ECO:0007669"/>
    <property type="project" value="InterPro"/>
</dbReference>
<protein>
    <submittedName>
        <fullName evidence="7">Fatty acid oxygenase</fullName>
    </submittedName>
</protein>
<dbReference type="Gene3D" id="1.10.630.10">
    <property type="entry name" value="Cytochrome P450"/>
    <property type="match status" value="1"/>
</dbReference>
<proteinExistence type="predicted"/>
<dbReference type="GO" id="GO:0004497">
    <property type="term" value="F:monooxygenase activity"/>
    <property type="evidence" value="ECO:0007669"/>
    <property type="project" value="InterPro"/>
</dbReference>
<dbReference type="InterPro" id="IPR050783">
    <property type="entry name" value="Oxylipin_biosynth_metab"/>
</dbReference>
<dbReference type="PANTHER" id="PTHR11903">
    <property type="entry name" value="PROSTAGLANDIN G/H SYNTHASE"/>
    <property type="match status" value="1"/>
</dbReference>
<dbReference type="EMBL" id="MU006219">
    <property type="protein sequence ID" value="KAF2830518.1"/>
    <property type="molecule type" value="Genomic_DNA"/>
</dbReference>
<gene>
    <name evidence="7" type="ORF">CC86DRAFT_402553</name>
</gene>
<keyword evidence="8" id="KW-1185">Reference proteome</keyword>
<keyword evidence="1 6" id="KW-0349">Heme</keyword>
<dbReference type="PANTHER" id="PTHR11903:SF37">
    <property type="entry name" value="PSI-PRODUCING OXYGENASE A"/>
    <property type="match status" value="1"/>
</dbReference>
<dbReference type="Proteomes" id="UP000799424">
    <property type="component" value="Unassembled WGS sequence"/>
</dbReference>
<evidence type="ECO:0000256" key="6">
    <source>
        <dbReference type="PIRSR" id="PIRSR619791-2"/>
    </source>
</evidence>
<keyword evidence="5 6" id="KW-0408">Iron</keyword>
<evidence type="ECO:0000256" key="4">
    <source>
        <dbReference type="ARBA" id="ARBA00023002"/>
    </source>
</evidence>
<evidence type="ECO:0000256" key="2">
    <source>
        <dbReference type="ARBA" id="ARBA00022723"/>
    </source>
</evidence>
<dbReference type="Gene3D" id="1.10.640.10">
    <property type="entry name" value="Haem peroxidase domain superfamily, animal type"/>
    <property type="match status" value="1"/>
</dbReference>
<dbReference type="GO" id="GO:0006979">
    <property type="term" value="P:response to oxidative stress"/>
    <property type="evidence" value="ECO:0007669"/>
    <property type="project" value="InterPro"/>
</dbReference>
<accession>A0A6A7ACS6</accession>
<dbReference type="CDD" id="cd09817">
    <property type="entry name" value="linoleate_diol_synthase_like"/>
    <property type="match status" value="1"/>
</dbReference>
<reference evidence="7" key="1">
    <citation type="journal article" date="2020" name="Stud. Mycol.">
        <title>101 Dothideomycetes genomes: a test case for predicting lifestyles and emergence of pathogens.</title>
        <authorList>
            <person name="Haridas S."/>
            <person name="Albert R."/>
            <person name="Binder M."/>
            <person name="Bloem J."/>
            <person name="Labutti K."/>
            <person name="Salamov A."/>
            <person name="Andreopoulos B."/>
            <person name="Baker S."/>
            <person name="Barry K."/>
            <person name="Bills G."/>
            <person name="Bluhm B."/>
            <person name="Cannon C."/>
            <person name="Castanera R."/>
            <person name="Culley D."/>
            <person name="Daum C."/>
            <person name="Ezra D."/>
            <person name="Gonzalez J."/>
            <person name="Henrissat B."/>
            <person name="Kuo A."/>
            <person name="Liang C."/>
            <person name="Lipzen A."/>
            <person name="Lutzoni F."/>
            <person name="Magnuson J."/>
            <person name="Mondo S."/>
            <person name="Nolan M."/>
            <person name="Ohm R."/>
            <person name="Pangilinan J."/>
            <person name="Park H.-J."/>
            <person name="Ramirez L."/>
            <person name="Alfaro M."/>
            <person name="Sun H."/>
            <person name="Tritt A."/>
            <person name="Yoshinaga Y."/>
            <person name="Zwiers L.-H."/>
            <person name="Turgeon B."/>
            <person name="Goodwin S."/>
            <person name="Spatafora J."/>
            <person name="Crous P."/>
            <person name="Grigoriev I."/>
        </authorList>
    </citation>
    <scope>NUCLEOTIDE SEQUENCE</scope>
    <source>
        <strain evidence="7">CBS 113818</strain>
    </source>
</reference>
<keyword evidence="3" id="KW-0223">Dioxygenase</keyword>
<evidence type="ECO:0000256" key="1">
    <source>
        <dbReference type="ARBA" id="ARBA00022617"/>
    </source>
</evidence>
<name>A0A6A7ACS6_9PLEO</name>
<dbReference type="SUPFAM" id="SSF48264">
    <property type="entry name" value="Cytochrome P450"/>
    <property type="match status" value="1"/>
</dbReference>
<dbReference type="GO" id="GO:0020037">
    <property type="term" value="F:heme binding"/>
    <property type="evidence" value="ECO:0007669"/>
    <property type="project" value="InterPro"/>
</dbReference>
<organism evidence="7 8">
    <name type="scientific">Ophiobolus disseminans</name>
    <dbReference type="NCBI Taxonomy" id="1469910"/>
    <lineage>
        <taxon>Eukaryota</taxon>
        <taxon>Fungi</taxon>
        <taxon>Dikarya</taxon>
        <taxon>Ascomycota</taxon>
        <taxon>Pezizomycotina</taxon>
        <taxon>Dothideomycetes</taxon>
        <taxon>Pleosporomycetidae</taxon>
        <taxon>Pleosporales</taxon>
        <taxon>Pleosporineae</taxon>
        <taxon>Phaeosphaeriaceae</taxon>
        <taxon>Ophiobolus</taxon>
    </lineage>
</organism>
<dbReference type="GO" id="GO:0006631">
    <property type="term" value="P:fatty acid metabolic process"/>
    <property type="evidence" value="ECO:0007669"/>
    <property type="project" value="UniProtKB-ARBA"/>
</dbReference>
<dbReference type="PRINTS" id="PR00457">
    <property type="entry name" value="ANPEROXIDASE"/>
</dbReference>
<sequence>MPNLFDRLKTHTQPDDAKELFIHKLLHDVDSQLSFDRIKSNHELLDALTDAAVRGGVDDKEYVQEKLMQLFASLPDDSSTRDIGTGNPYKYRTADGSNNSIQLPHLGKAGSYYARTVTPKHIPTSRPDAGVIFDTLLARRGEPKAHPTKISSLLFALADIIIHDVFRTSDRNKDVVNTSSYLDLSPLYGSDQGSQNDMRTFVDGKLKPDAFSEVRFVNQPPEVSVLLICFNRFHNYVAEHLAQINEGGRFDVLTETAELGTQAYETALAARDNDIFQTARLVTNGLYVQIVLNDYVRTILNLQRTESSWNLDPRIDVKEVLGVKNIDKATGNQVSVEFNLIYRWHSTISPKGERWLNDHLSKLHPGVSAQDLTLKQIRNGMRNIAAKSPADPGHRTFAGLQRNVQGRFDDLGLVGILTEAGEDVAASFGPRQVPVALKLIEVLGIEQARSWGVASLNEMRSFFGMIPHKTFADVNSDPEIASALQALYIEVDNVELYPGVLVEEPKIPMTPGSGLCAGFTTSRAILSDALALVRGDRFYTVDYTPHHLTSFGFKEASNDPSIAGGGYRENSMYALYPFTVPSEMREVQKSLGHEAEFTYDRPKYVPPARVITDAKITLSIIRDSTSYTLPCIRSIQQLGSYGSSLAGTDPKAIKQRRVVRQAVLGPKNSTRDFAIYIQMTTSRLFRDGTCKLRDIFEVDIVKHVASLSWTQFVAHLFYIPLKDPQNPKASFDCRTLYDNMARIFQYVYHSEQTSRSKKLRIAAPEAYKALTSEIEDVCEALGCSSFAHVLLHRDRKTGQRNPMANHGDELLQRLFDSGKTIQEVVSLVVFLAVEIAVSGSFALAQIVDVFLSEPHYTSHWPRIQTLATDPSQPASDSLRAYVLEAFRLSPPAMPFLRVSDTFPSISDWRYAQAIKKGDTLLLDIAAASRDPLRFPDPDHIKLDRVQESYLPFFDGPYGSLVREIVVTGLVAQLRVLGSLKGLKRAPGPQEMLKKRTENGVVSYLSEARDEWVPSPTSLKVHFETPTPT</sequence>
<feature type="binding site" description="axial binding residue" evidence="6">
    <location>
        <position position="345"/>
    </location>
    <ligand>
        <name>heme b</name>
        <dbReference type="ChEBI" id="CHEBI:60344"/>
    </ligand>
    <ligandPart>
        <name>Fe</name>
        <dbReference type="ChEBI" id="CHEBI:18248"/>
    </ligandPart>
</feature>
<dbReference type="GO" id="GO:0051213">
    <property type="term" value="F:dioxygenase activity"/>
    <property type="evidence" value="ECO:0007669"/>
    <property type="project" value="UniProtKB-KW"/>
</dbReference>
<evidence type="ECO:0000313" key="7">
    <source>
        <dbReference type="EMBL" id="KAF2830518.1"/>
    </source>
</evidence>
<keyword evidence="2 6" id="KW-0479">Metal-binding</keyword>
<dbReference type="GO" id="GO:0004601">
    <property type="term" value="F:peroxidase activity"/>
    <property type="evidence" value="ECO:0007669"/>
    <property type="project" value="InterPro"/>
</dbReference>
<evidence type="ECO:0000256" key="3">
    <source>
        <dbReference type="ARBA" id="ARBA00022964"/>
    </source>
</evidence>
<keyword evidence="4" id="KW-0560">Oxidoreductase</keyword>
<dbReference type="InterPro" id="IPR036396">
    <property type="entry name" value="Cyt_P450_sf"/>
</dbReference>
<dbReference type="InterPro" id="IPR034812">
    <property type="entry name" value="Ppo-like_N"/>
</dbReference>
<dbReference type="InterPro" id="IPR037120">
    <property type="entry name" value="Haem_peroxidase_sf_animal"/>
</dbReference>
<evidence type="ECO:0000313" key="8">
    <source>
        <dbReference type="Proteomes" id="UP000799424"/>
    </source>
</evidence>